<keyword evidence="4" id="KW-0239">DNA-directed DNA polymerase</keyword>
<evidence type="ECO:0000256" key="3">
    <source>
        <dbReference type="ARBA" id="ARBA00022695"/>
    </source>
</evidence>
<dbReference type="GO" id="GO:0006272">
    <property type="term" value="P:leading strand elongation"/>
    <property type="evidence" value="ECO:0007669"/>
    <property type="project" value="TreeGrafter"/>
</dbReference>
<dbReference type="GO" id="GO:0003688">
    <property type="term" value="F:DNA replication origin binding"/>
    <property type="evidence" value="ECO:0007669"/>
    <property type="project" value="TreeGrafter"/>
</dbReference>
<dbReference type="AlphaFoldDB" id="A0A2B4RUX3"/>
<dbReference type="Proteomes" id="UP000225706">
    <property type="component" value="Unassembled WGS sequence"/>
</dbReference>
<dbReference type="InterPro" id="IPR042087">
    <property type="entry name" value="DNA_pol_B_thumb"/>
</dbReference>
<gene>
    <name evidence="6" type="primary">POLA1</name>
    <name evidence="6" type="ORF">AWC38_SpisGene14968</name>
</gene>
<dbReference type="GO" id="GO:0003682">
    <property type="term" value="F:chromatin binding"/>
    <property type="evidence" value="ECO:0007669"/>
    <property type="project" value="TreeGrafter"/>
</dbReference>
<organism evidence="6 7">
    <name type="scientific">Stylophora pistillata</name>
    <name type="common">Smooth cauliflower coral</name>
    <dbReference type="NCBI Taxonomy" id="50429"/>
    <lineage>
        <taxon>Eukaryota</taxon>
        <taxon>Metazoa</taxon>
        <taxon>Cnidaria</taxon>
        <taxon>Anthozoa</taxon>
        <taxon>Hexacorallia</taxon>
        <taxon>Scleractinia</taxon>
        <taxon>Astrocoeniina</taxon>
        <taxon>Pocilloporidae</taxon>
        <taxon>Stylophora</taxon>
    </lineage>
</organism>
<evidence type="ECO:0000256" key="4">
    <source>
        <dbReference type="ARBA" id="ARBA00022932"/>
    </source>
</evidence>
<keyword evidence="3" id="KW-0548">Nucleotidyltransferase</keyword>
<evidence type="ECO:0000256" key="1">
    <source>
        <dbReference type="ARBA" id="ARBA00012417"/>
    </source>
</evidence>
<reference evidence="7" key="1">
    <citation type="journal article" date="2017" name="bioRxiv">
        <title>Comparative analysis of the genomes of Stylophora pistillata and Acropora digitifera provides evidence for extensive differences between species of corals.</title>
        <authorList>
            <person name="Voolstra C.R."/>
            <person name="Li Y."/>
            <person name="Liew Y.J."/>
            <person name="Baumgarten S."/>
            <person name="Zoccola D."/>
            <person name="Flot J.-F."/>
            <person name="Tambutte S."/>
            <person name="Allemand D."/>
            <person name="Aranda M."/>
        </authorList>
    </citation>
    <scope>NUCLEOTIDE SEQUENCE [LARGE SCALE GENOMIC DNA]</scope>
</reference>
<evidence type="ECO:0000256" key="5">
    <source>
        <dbReference type="SAM" id="MobiDB-lite"/>
    </source>
</evidence>
<dbReference type="GO" id="GO:1902975">
    <property type="term" value="P:mitotic DNA replication initiation"/>
    <property type="evidence" value="ECO:0007669"/>
    <property type="project" value="TreeGrafter"/>
</dbReference>
<evidence type="ECO:0000313" key="7">
    <source>
        <dbReference type="Proteomes" id="UP000225706"/>
    </source>
</evidence>
<dbReference type="EMBL" id="LSMT01000311">
    <property type="protein sequence ID" value="PFX20593.1"/>
    <property type="molecule type" value="Genomic_DNA"/>
</dbReference>
<sequence length="111" mass="12571">MAKRPKRNEDSTGWKRLRQIAKDCKASPRNDKEKHTRGNNGPRRKDGSSLAASQQAYHPDEFCKSDTLKIDMQYYLAIQAHPVLSPLCDPIDSTDTTHITECLSRSVIDSK</sequence>
<dbReference type="GO" id="GO:0006273">
    <property type="term" value="P:lagging strand elongation"/>
    <property type="evidence" value="ECO:0007669"/>
    <property type="project" value="TreeGrafter"/>
</dbReference>
<feature type="compositionally biased region" description="Basic and acidic residues" evidence="5">
    <location>
        <begin position="21"/>
        <end position="36"/>
    </location>
</feature>
<protein>
    <recommendedName>
        <fullName evidence="1">DNA-directed DNA polymerase</fullName>
        <ecNumber evidence="1">2.7.7.7</ecNumber>
    </recommendedName>
</protein>
<accession>A0A2B4RUX3</accession>
<dbReference type="GO" id="GO:0005658">
    <property type="term" value="C:alpha DNA polymerase:primase complex"/>
    <property type="evidence" value="ECO:0007669"/>
    <property type="project" value="TreeGrafter"/>
</dbReference>
<dbReference type="PANTHER" id="PTHR45861">
    <property type="entry name" value="DNA POLYMERASE ALPHA CATALYTIC SUBUNIT"/>
    <property type="match status" value="1"/>
</dbReference>
<dbReference type="PANTHER" id="PTHR45861:SF1">
    <property type="entry name" value="DNA POLYMERASE ALPHA CATALYTIC SUBUNIT"/>
    <property type="match status" value="1"/>
</dbReference>
<evidence type="ECO:0000313" key="6">
    <source>
        <dbReference type="EMBL" id="PFX20593.1"/>
    </source>
</evidence>
<proteinExistence type="predicted"/>
<dbReference type="GO" id="GO:0003697">
    <property type="term" value="F:single-stranded DNA binding"/>
    <property type="evidence" value="ECO:0007669"/>
    <property type="project" value="TreeGrafter"/>
</dbReference>
<name>A0A2B4RUX3_STYPI</name>
<evidence type="ECO:0000256" key="2">
    <source>
        <dbReference type="ARBA" id="ARBA00022679"/>
    </source>
</evidence>
<dbReference type="STRING" id="50429.A0A2B4RUX3"/>
<dbReference type="EC" id="2.7.7.7" evidence="1"/>
<dbReference type="Gene3D" id="1.10.132.60">
    <property type="entry name" value="DNA polymerase family B, C-terminal domain"/>
    <property type="match status" value="1"/>
</dbReference>
<keyword evidence="7" id="KW-1185">Reference proteome</keyword>
<dbReference type="OrthoDB" id="6755010at2759"/>
<keyword evidence="2" id="KW-0808">Transferase</keyword>
<dbReference type="GO" id="GO:0003887">
    <property type="term" value="F:DNA-directed DNA polymerase activity"/>
    <property type="evidence" value="ECO:0007669"/>
    <property type="project" value="UniProtKB-KW"/>
</dbReference>
<feature type="region of interest" description="Disordered" evidence="5">
    <location>
        <begin position="21"/>
        <end position="58"/>
    </location>
</feature>
<comment type="caution">
    <text evidence="6">The sequence shown here is derived from an EMBL/GenBank/DDBJ whole genome shotgun (WGS) entry which is preliminary data.</text>
</comment>